<keyword evidence="1" id="KW-0812">Transmembrane</keyword>
<accession>A0A2M4DIB2</accession>
<feature type="transmembrane region" description="Helical" evidence="1">
    <location>
        <begin position="72"/>
        <end position="92"/>
    </location>
</feature>
<organism evidence="2">
    <name type="scientific">Anopheles darlingi</name>
    <name type="common">Mosquito</name>
    <dbReference type="NCBI Taxonomy" id="43151"/>
    <lineage>
        <taxon>Eukaryota</taxon>
        <taxon>Metazoa</taxon>
        <taxon>Ecdysozoa</taxon>
        <taxon>Arthropoda</taxon>
        <taxon>Hexapoda</taxon>
        <taxon>Insecta</taxon>
        <taxon>Pterygota</taxon>
        <taxon>Neoptera</taxon>
        <taxon>Endopterygota</taxon>
        <taxon>Diptera</taxon>
        <taxon>Nematocera</taxon>
        <taxon>Culicoidea</taxon>
        <taxon>Culicidae</taxon>
        <taxon>Anophelinae</taxon>
        <taxon>Anopheles</taxon>
    </lineage>
</organism>
<evidence type="ECO:0000256" key="1">
    <source>
        <dbReference type="SAM" id="Phobius"/>
    </source>
</evidence>
<proteinExistence type="predicted"/>
<evidence type="ECO:0000313" key="2">
    <source>
        <dbReference type="EMBL" id="MBW77296.1"/>
    </source>
</evidence>
<dbReference type="EMBL" id="GGFL01013118">
    <property type="protein sequence ID" value="MBW77296.1"/>
    <property type="molecule type" value="Transcribed_RNA"/>
</dbReference>
<sequence length="157" mass="16454">MALVVLVVVVVGLAVLGVLLEVSLVPLLEAVNRTTPCGPADTRRICPAGRSIWASVRSVPVASCLMVVSSGLPVVVLTVPVVAVVVVVRPWWLGVVGVMREGEAPPEVSLALKLRWDSGDEGGVKVGSRSGAAFVVRATNRSSIPPPVPLPPFWWPL</sequence>
<keyword evidence="1" id="KW-1133">Transmembrane helix</keyword>
<reference evidence="2" key="1">
    <citation type="submission" date="2018-01" db="EMBL/GenBank/DDBJ databases">
        <title>An insight into the sialome of Amazonian anophelines.</title>
        <authorList>
            <person name="Ribeiro J.M."/>
            <person name="Scarpassa V."/>
            <person name="Calvo E."/>
        </authorList>
    </citation>
    <scope>NUCLEOTIDE SEQUENCE</scope>
</reference>
<protein>
    <submittedName>
        <fullName evidence="2">Uncharacterized protein</fullName>
    </submittedName>
</protein>
<dbReference type="AlphaFoldDB" id="A0A2M4DIB2"/>
<keyword evidence="1" id="KW-0472">Membrane</keyword>
<name>A0A2M4DIB2_ANODA</name>